<dbReference type="OrthoDB" id="21458at2759"/>
<accession>A0A7J7JLU2</accession>
<sequence>MVQLEGRIAKAHRDRLINLGNYKYNTKVIQAGYGELIVVRMPDTYKHAADYLPCYLCLGFYSRDTLYRHIRGCSCQSDDRPNNRGAVGEGVSLINHMLLTPTINSEVSTLINGMTEPLQNLGTDQLHPVSGTNGDCGEERYTVNSPKIATRKISKRSSKAKLRWLPEERRIFKQLFDGTRMPSAKLLDEMTHKIPTRTRDTIRTRMIANIFETITYAICLFDGELLDENDTVGVAGKGKKSSQHSPPPSLINLQLLGKV</sequence>
<dbReference type="AlphaFoldDB" id="A0A7J7JLU2"/>
<protein>
    <submittedName>
        <fullName evidence="1">Uncharacterized protein</fullName>
    </submittedName>
</protein>
<dbReference type="PANTHER" id="PTHR33480">
    <property type="entry name" value="SET DOMAIN-CONTAINING PROTEIN-RELATED"/>
    <property type="match status" value="1"/>
</dbReference>
<organism evidence="1 2">
    <name type="scientific">Bugula neritina</name>
    <name type="common">Brown bryozoan</name>
    <name type="synonym">Sertularia neritina</name>
    <dbReference type="NCBI Taxonomy" id="10212"/>
    <lineage>
        <taxon>Eukaryota</taxon>
        <taxon>Metazoa</taxon>
        <taxon>Spiralia</taxon>
        <taxon>Lophotrochozoa</taxon>
        <taxon>Bryozoa</taxon>
        <taxon>Gymnolaemata</taxon>
        <taxon>Cheilostomatida</taxon>
        <taxon>Flustrina</taxon>
        <taxon>Buguloidea</taxon>
        <taxon>Bugulidae</taxon>
        <taxon>Bugula</taxon>
    </lineage>
</organism>
<comment type="caution">
    <text evidence="1">The sequence shown here is derived from an EMBL/GenBank/DDBJ whole genome shotgun (WGS) entry which is preliminary data.</text>
</comment>
<keyword evidence="2" id="KW-1185">Reference proteome</keyword>
<reference evidence="1" key="1">
    <citation type="submission" date="2020-06" db="EMBL/GenBank/DDBJ databases">
        <title>Draft genome of Bugula neritina, a colonial animal packing powerful symbionts and potential medicines.</title>
        <authorList>
            <person name="Rayko M."/>
        </authorList>
    </citation>
    <scope>NUCLEOTIDE SEQUENCE [LARGE SCALE GENOMIC DNA]</scope>
    <source>
        <strain evidence="1">Kwan_BN1</strain>
    </source>
</reference>
<name>A0A7J7JLU2_BUGNE</name>
<evidence type="ECO:0000313" key="1">
    <source>
        <dbReference type="EMBL" id="KAF6026987.1"/>
    </source>
</evidence>
<dbReference type="EMBL" id="VXIV02002169">
    <property type="protein sequence ID" value="KAF6026987.1"/>
    <property type="molecule type" value="Genomic_DNA"/>
</dbReference>
<dbReference type="Proteomes" id="UP000593567">
    <property type="component" value="Unassembled WGS sequence"/>
</dbReference>
<evidence type="ECO:0000313" key="2">
    <source>
        <dbReference type="Proteomes" id="UP000593567"/>
    </source>
</evidence>
<proteinExistence type="predicted"/>
<gene>
    <name evidence="1" type="ORF">EB796_014708</name>
</gene>